<comment type="caution">
    <text evidence="11">The sequence shown here is derived from an EMBL/GenBank/DDBJ whole genome shotgun (WGS) entry which is preliminary data.</text>
</comment>
<sequence length="501" mass="58634">MLRFKCLLRKHCFLLCWKRFLVLTFVIMLCSSFFLAAWKSDIKGEESVNFVKIRGLKNKPTMVASYEKSEDKNPIRFPSYNGGAEIMAFKEMDVDENFLMELESDNRKLESWTEEREDEFRRRRKRVESICKKFDVGVKYNTNRTAYLPRTLIPDYKEDPPMETVDITNFSLARNFQTMTCLINKVASSSLATAFLTSMGLGPEFTSPHSMVTYLRAKDSQEFLVANSSFLKFLFVRHPFERLLSCYRDKMITSPHWSLPAFRRHIRQMSRKIIAARKLIAEGLPHPPIEERLMVANRTSKHAVEEVKRDKLKQTHIITDNDTSKHALRKLLASPDLPQASGERAEDNSQRKKLVKVEGSTSQDNTPPTFAEFLEYILATDLEGQGYDSHWVPYWKRCTPCHVHYEVIGKLETAEEDFLYVWKKTGLDSRVPIPFVNSNKKAQNEHHKDLQKEYYSLLPRDLVLRVFRRFRLDFEMFDYNINEVLEKGGHLPITEEELQQI</sequence>
<dbReference type="AlphaFoldDB" id="A0AA88L6A5"/>
<dbReference type="Pfam" id="PF03567">
    <property type="entry name" value="Sulfotransfer_2"/>
    <property type="match status" value="2"/>
</dbReference>
<evidence type="ECO:0000256" key="3">
    <source>
        <dbReference type="ARBA" id="ARBA00022679"/>
    </source>
</evidence>
<comment type="subcellular location">
    <subcellularLocation>
        <location evidence="1 9">Golgi apparatus membrane</location>
        <topology evidence="1 9">Single-pass type II membrane protein</topology>
    </subcellularLocation>
</comment>
<dbReference type="GO" id="GO:0000139">
    <property type="term" value="C:Golgi membrane"/>
    <property type="evidence" value="ECO:0007669"/>
    <property type="project" value="UniProtKB-SubCell"/>
</dbReference>
<keyword evidence="3 9" id="KW-0808">Transferase</keyword>
<name>A0AA88L6A5_ARTSF</name>
<dbReference type="PANTHER" id="PTHR12137:SF54">
    <property type="entry name" value="CARBOHYDRATE SULFOTRANSFERASE"/>
    <property type="match status" value="1"/>
</dbReference>
<evidence type="ECO:0000313" key="11">
    <source>
        <dbReference type="EMBL" id="KAK2720073.1"/>
    </source>
</evidence>
<feature type="transmembrane region" description="Helical" evidence="9">
    <location>
        <begin position="20"/>
        <end position="38"/>
    </location>
</feature>
<keyword evidence="4 9" id="KW-0812">Transmembrane</keyword>
<organism evidence="11 12">
    <name type="scientific">Artemia franciscana</name>
    <name type="common">Brine shrimp</name>
    <name type="synonym">Artemia sanfranciscana</name>
    <dbReference type="NCBI Taxonomy" id="6661"/>
    <lineage>
        <taxon>Eukaryota</taxon>
        <taxon>Metazoa</taxon>
        <taxon>Ecdysozoa</taxon>
        <taxon>Arthropoda</taxon>
        <taxon>Crustacea</taxon>
        <taxon>Branchiopoda</taxon>
        <taxon>Anostraca</taxon>
        <taxon>Artemiidae</taxon>
        <taxon>Artemia</taxon>
    </lineage>
</organism>
<feature type="region of interest" description="Disordered" evidence="10">
    <location>
        <begin position="337"/>
        <end position="364"/>
    </location>
</feature>
<evidence type="ECO:0000256" key="7">
    <source>
        <dbReference type="ARBA" id="ARBA00023136"/>
    </source>
</evidence>
<keyword evidence="5 9" id="KW-1133">Transmembrane helix</keyword>
<protein>
    <recommendedName>
        <fullName evidence="9">Carbohydrate sulfotransferase</fullName>
        <ecNumber evidence="9">2.8.2.-</ecNumber>
    </recommendedName>
</protein>
<evidence type="ECO:0000256" key="8">
    <source>
        <dbReference type="ARBA" id="ARBA00023180"/>
    </source>
</evidence>
<keyword evidence="7 9" id="KW-0472">Membrane</keyword>
<evidence type="ECO:0000256" key="9">
    <source>
        <dbReference type="RuleBase" id="RU364020"/>
    </source>
</evidence>
<evidence type="ECO:0000313" key="12">
    <source>
        <dbReference type="Proteomes" id="UP001187531"/>
    </source>
</evidence>
<keyword evidence="8 9" id="KW-0325">Glycoprotein</keyword>
<evidence type="ECO:0000256" key="2">
    <source>
        <dbReference type="ARBA" id="ARBA00006339"/>
    </source>
</evidence>
<keyword evidence="6 9" id="KW-0333">Golgi apparatus</keyword>
<keyword evidence="9" id="KW-0735">Signal-anchor</keyword>
<dbReference type="GO" id="GO:0016051">
    <property type="term" value="P:carbohydrate biosynthetic process"/>
    <property type="evidence" value="ECO:0007669"/>
    <property type="project" value="InterPro"/>
</dbReference>
<dbReference type="Proteomes" id="UP001187531">
    <property type="component" value="Unassembled WGS sequence"/>
</dbReference>
<evidence type="ECO:0000256" key="5">
    <source>
        <dbReference type="ARBA" id="ARBA00022989"/>
    </source>
</evidence>
<gene>
    <name evidence="11" type="ORF">QYM36_004100</name>
</gene>
<comment type="similarity">
    <text evidence="2 9">Belongs to the sulfotransferase 2 family.</text>
</comment>
<accession>A0AA88L6A5</accession>
<keyword evidence="9" id="KW-0119">Carbohydrate metabolism</keyword>
<dbReference type="GO" id="GO:0008146">
    <property type="term" value="F:sulfotransferase activity"/>
    <property type="evidence" value="ECO:0007669"/>
    <property type="project" value="InterPro"/>
</dbReference>
<dbReference type="EC" id="2.8.2.-" evidence="9"/>
<evidence type="ECO:0000256" key="4">
    <source>
        <dbReference type="ARBA" id="ARBA00022692"/>
    </source>
</evidence>
<dbReference type="EMBL" id="JAVRJZ010000007">
    <property type="protein sequence ID" value="KAK2720073.1"/>
    <property type="molecule type" value="Genomic_DNA"/>
</dbReference>
<evidence type="ECO:0000256" key="6">
    <source>
        <dbReference type="ARBA" id="ARBA00023034"/>
    </source>
</evidence>
<proteinExistence type="inferred from homology"/>
<dbReference type="PANTHER" id="PTHR12137">
    <property type="entry name" value="CARBOHYDRATE SULFOTRANSFERASE"/>
    <property type="match status" value="1"/>
</dbReference>
<dbReference type="InterPro" id="IPR005331">
    <property type="entry name" value="Sulfotransferase"/>
</dbReference>
<evidence type="ECO:0000256" key="10">
    <source>
        <dbReference type="SAM" id="MobiDB-lite"/>
    </source>
</evidence>
<dbReference type="InterPro" id="IPR018011">
    <property type="entry name" value="Carb_sulfotrans_8-10"/>
</dbReference>
<evidence type="ECO:0000256" key="1">
    <source>
        <dbReference type="ARBA" id="ARBA00004323"/>
    </source>
</evidence>
<reference evidence="11" key="1">
    <citation type="submission" date="2023-07" db="EMBL/GenBank/DDBJ databases">
        <title>Chromosome-level genome assembly of Artemia franciscana.</title>
        <authorList>
            <person name="Jo E."/>
        </authorList>
    </citation>
    <scope>NUCLEOTIDE SEQUENCE</scope>
    <source>
        <tissue evidence="11">Whole body</tissue>
    </source>
</reference>
<keyword evidence="12" id="KW-1185">Reference proteome</keyword>